<evidence type="ECO:0000313" key="2">
    <source>
        <dbReference type="EMBL" id="OGM54994.1"/>
    </source>
</evidence>
<gene>
    <name evidence="2" type="ORF">A3E44_05095</name>
</gene>
<accession>A0A1F8ATB2</accession>
<reference evidence="2 3" key="1">
    <citation type="journal article" date="2016" name="Nat. Commun.">
        <title>Thousands of microbial genomes shed light on interconnected biogeochemical processes in an aquifer system.</title>
        <authorList>
            <person name="Anantharaman K."/>
            <person name="Brown C.T."/>
            <person name="Hug L.A."/>
            <person name="Sharon I."/>
            <person name="Castelle C.J."/>
            <person name="Probst A.J."/>
            <person name="Thomas B.C."/>
            <person name="Singh A."/>
            <person name="Wilkins M.J."/>
            <person name="Karaoz U."/>
            <person name="Brodie E.L."/>
            <person name="Williams K.H."/>
            <person name="Hubbard S.S."/>
            <person name="Banfield J.F."/>
        </authorList>
    </citation>
    <scope>NUCLEOTIDE SEQUENCE [LARGE SCALE GENOMIC DNA]</scope>
</reference>
<evidence type="ECO:0000313" key="3">
    <source>
        <dbReference type="Proteomes" id="UP000178603"/>
    </source>
</evidence>
<feature type="compositionally biased region" description="Basic and acidic residues" evidence="1">
    <location>
        <begin position="250"/>
        <end position="259"/>
    </location>
</feature>
<name>A0A1F8ATB2_9BACT</name>
<dbReference type="AlphaFoldDB" id="A0A1F8ATB2"/>
<organism evidence="2 3">
    <name type="scientific">Candidatus Woesebacteria bacterium RIFCSPHIGHO2_12_FULL_41_24</name>
    <dbReference type="NCBI Taxonomy" id="1802510"/>
    <lineage>
        <taxon>Bacteria</taxon>
        <taxon>Candidatus Woeseibacteriota</taxon>
    </lineage>
</organism>
<sequence length="259" mass="30352">MQVLHKLNNEWGFRTRITRRQGGKPLSKSAWYKLLADPYLYGLMIRSEGEEIGNHKPVLSKDDFDKLQIMLGRKGKPRVAKHEFAYKKEVLKCGECGGSVTAEEHWQIICPECRTKFNKAKTADRCKGCELLIEEMKNPKILHYVHYHCTKRINPKCAQRSIPLHKLEKQIDEELSKFEIKEEFKDWAIQYLNELNDNEVKEHYVSRNNTGEALKDTIKRLDSLTKLFISPQNSERELMTEEEYSSQRKPPLEEKESLA</sequence>
<dbReference type="Proteomes" id="UP000178603">
    <property type="component" value="Unassembled WGS sequence"/>
</dbReference>
<evidence type="ECO:0000256" key="1">
    <source>
        <dbReference type="SAM" id="MobiDB-lite"/>
    </source>
</evidence>
<dbReference type="EMBL" id="MGGW01000007">
    <property type="protein sequence ID" value="OGM54994.1"/>
    <property type="molecule type" value="Genomic_DNA"/>
</dbReference>
<proteinExistence type="predicted"/>
<feature type="region of interest" description="Disordered" evidence="1">
    <location>
        <begin position="232"/>
        <end position="259"/>
    </location>
</feature>
<evidence type="ECO:0008006" key="4">
    <source>
        <dbReference type="Google" id="ProtNLM"/>
    </source>
</evidence>
<protein>
    <recommendedName>
        <fullName evidence="4">Recombinase domain-containing protein</fullName>
    </recommendedName>
</protein>
<comment type="caution">
    <text evidence="2">The sequence shown here is derived from an EMBL/GenBank/DDBJ whole genome shotgun (WGS) entry which is preliminary data.</text>
</comment>